<dbReference type="EMBL" id="CP017641">
    <property type="protein sequence ID" value="APZ96715.1"/>
    <property type="molecule type" value="Genomic_DNA"/>
</dbReference>
<keyword evidence="2" id="KW-1185">Reference proteome</keyword>
<dbReference type="KEGG" id="fmr:Fuma_06388"/>
<reference evidence="1 2" key="1">
    <citation type="journal article" date="2016" name="Front. Microbiol.">
        <title>Fuerstia marisgermanicae gen. nov., sp. nov., an Unusual Member of the Phylum Planctomycetes from the German Wadden Sea.</title>
        <authorList>
            <person name="Kohn T."/>
            <person name="Heuer A."/>
            <person name="Jogler M."/>
            <person name="Vollmers J."/>
            <person name="Boedeker C."/>
            <person name="Bunk B."/>
            <person name="Rast P."/>
            <person name="Borchert D."/>
            <person name="Glockner I."/>
            <person name="Freese H.M."/>
            <person name="Klenk H.P."/>
            <person name="Overmann J."/>
            <person name="Kaster A.K."/>
            <person name="Rohde M."/>
            <person name="Wiegand S."/>
            <person name="Jogler C."/>
        </authorList>
    </citation>
    <scope>NUCLEOTIDE SEQUENCE [LARGE SCALE GENOMIC DNA]</scope>
    <source>
        <strain evidence="1 2">NH11</strain>
    </source>
</reference>
<dbReference type="Proteomes" id="UP000187735">
    <property type="component" value="Chromosome"/>
</dbReference>
<evidence type="ECO:0000313" key="2">
    <source>
        <dbReference type="Proteomes" id="UP000187735"/>
    </source>
</evidence>
<dbReference type="AlphaFoldDB" id="A0A1P8WRP3"/>
<protein>
    <submittedName>
        <fullName evidence="1">Uncharacterized protein</fullName>
    </submittedName>
</protein>
<evidence type="ECO:0000313" key="1">
    <source>
        <dbReference type="EMBL" id="APZ96715.1"/>
    </source>
</evidence>
<proteinExistence type="predicted"/>
<name>A0A1P8WRP3_9PLAN</name>
<accession>A0A1P8WRP3</accession>
<sequence>MWTAAASAPESLLNDVNALHQNDESNPIVTLSFPGIPVATFVNWLGPRLIYWPDGVTNRHRISIVSSRIGKRKDLKRDWFDALRTAAMRCDVESECLCCVDSTSTAPAVIRASELFGIKRLRLCAPDDEAVDEDGLAVWLSTISGHGTAAVSELERTAFVSPPLPTSADADIFKQRDNILPIVDTLLTFAGQRIIVLSRRRGGNVDRLLDQHLSDSRLRRTVLLASFPESPPDPTADALIDKGAVRWILDRHGKEDALVTDDSDQTSDQPQAQFMHANDGPLVRPDEWLCHWTRPRYGPWSGQDDADFWDELILGCQTADRSAFAALLRIVQQQTILAAKPTQNARPTVSFTAVPLREFRRRRVFRKHKQRHDFEPWGIALHKSFVESLGGKPVTYVDEIPKDASQEIATFLQPIGNTAGTIDWREEREWRVPERVNLQAAPAGSVVVFVDTCLEQQRMQRVSSWPVITTPRPDMGNQT</sequence>
<organism evidence="1 2">
    <name type="scientific">Fuerstiella marisgermanici</name>
    <dbReference type="NCBI Taxonomy" id="1891926"/>
    <lineage>
        <taxon>Bacteria</taxon>
        <taxon>Pseudomonadati</taxon>
        <taxon>Planctomycetota</taxon>
        <taxon>Planctomycetia</taxon>
        <taxon>Planctomycetales</taxon>
        <taxon>Planctomycetaceae</taxon>
        <taxon>Fuerstiella</taxon>
    </lineage>
</organism>
<gene>
    <name evidence="1" type="ORF">Fuma_06388</name>
</gene>